<reference evidence="2 3" key="1">
    <citation type="journal article" date="2020" name="Microorganisms">
        <title>Osmotic Adaptation and Compatible Solute Biosynthesis of Phototrophic Bacteria as Revealed from Genome Analyses.</title>
        <authorList>
            <person name="Imhoff J.F."/>
            <person name="Rahn T."/>
            <person name="Kunzel S."/>
            <person name="Keller A."/>
            <person name="Neulinger S.C."/>
        </authorList>
    </citation>
    <scope>NUCLEOTIDE SEQUENCE [LARGE SCALE GENOMIC DNA]</scope>
    <source>
        <strain evidence="2 3">DSM 6210</strain>
    </source>
</reference>
<dbReference type="EMBL" id="NRRV01000024">
    <property type="protein sequence ID" value="MBK1631331.1"/>
    <property type="molecule type" value="Genomic_DNA"/>
</dbReference>
<gene>
    <name evidence="2" type="ORF">CKO31_11390</name>
</gene>
<name>A0ABS1CIZ7_9GAMM</name>
<comment type="caution">
    <text evidence="2">The sequence shown here is derived from an EMBL/GenBank/DDBJ whole genome shotgun (WGS) entry which is preliminary data.</text>
</comment>
<organism evidence="2 3">
    <name type="scientific">Thiohalocapsa halophila</name>
    <dbReference type="NCBI Taxonomy" id="69359"/>
    <lineage>
        <taxon>Bacteria</taxon>
        <taxon>Pseudomonadati</taxon>
        <taxon>Pseudomonadota</taxon>
        <taxon>Gammaproteobacteria</taxon>
        <taxon>Chromatiales</taxon>
        <taxon>Chromatiaceae</taxon>
        <taxon>Thiohalocapsa</taxon>
    </lineage>
</organism>
<dbReference type="Proteomes" id="UP000748752">
    <property type="component" value="Unassembled WGS sequence"/>
</dbReference>
<evidence type="ECO:0000313" key="3">
    <source>
        <dbReference type="Proteomes" id="UP000748752"/>
    </source>
</evidence>
<dbReference type="RefSeq" id="WP_200237385.1">
    <property type="nucleotide sequence ID" value="NZ_NRRV01000024.1"/>
</dbReference>
<evidence type="ECO:0000256" key="1">
    <source>
        <dbReference type="SAM" id="SignalP"/>
    </source>
</evidence>
<sequence length="251" mass="26525">MPIAAKLLPLLLIAVVAAATVRAGDIRTERVHFAPGATGAVIAGSIQGRGSIDYLLGARAGQTLSVTMDSDNTAAYFNVIPPDAENVAVYAGHTGPELNRYVGTLDLDGDWKLRVYLYRAAARRGETADYRLQVEVAGEPDPGTAREANDFGPREWDARGDLGCARGGRPMQAAACPFKVVRYRMDEGATVFVIRPGADVAPGAARTLYLHNGEWSTPASDAVSASQHGDLWTVTVGEEVYEIPAAVISGG</sequence>
<feature type="signal peptide" evidence="1">
    <location>
        <begin position="1"/>
        <end position="19"/>
    </location>
</feature>
<keyword evidence="1" id="KW-0732">Signal</keyword>
<proteinExistence type="predicted"/>
<feature type="chain" id="PRO_5045598163" evidence="1">
    <location>
        <begin position="20"/>
        <end position="251"/>
    </location>
</feature>
<keyword evidence="3" id="KW-1185">Reference proteome</keyword>
<accession>A0ABS1CIZ7</accession>
<protein>
    <submittedName>
        <fullName evidence="2">Uncharacterized protein</fullName>
    </submittedName>
</protein>
<evidence type="ECO:0000313" key="2">
    <source>
        <dbReference type="EMBL" id="MBK1631331.1"/>
    </source>
</evidence>
<dbReference type="Gene3D" id="2.60.120.380">
    <property type="match status" value="1"/>
</dbReference>